<reference evidence="2" key="1">
    <citation type="submission" date="2014-11" db="EMBL/GenBank/DDBJ databases">
        <authorList>
            <person name="Hornung B.V."/>
        </authorList>
    </citation>
    <scope>NUCLEOTIDE SEQUENCE</scope>
    <source>
        <strain evidence="2">INE</strain>
    </source>
</reference>
<proteinExistence type="predicted"/>
<dbReference type="EMBL" id="LR746496">
    <property type="protein sequence ID" value="CAA7599586.1"/>
    <property type="molecule type" value="Genomic_DNA"/>
</dbReference>
<dbReference type="EMBL" id="CDGJ01000065">
    <property type="protein sequence ID" value="CEJ07781.1"/>
    <property type="molecule type" value="Genomic_DNA"/>
</dbReference>
<sequence length="103" mass="11793">MDIRQLSSISAKIPYDADDEAGTFRASLKFDNESNSIFVLISSEGLVNPTQYPLETYKGIVNYLSIFDINIDKCLVYLDMLEYFGAHQNRIYKLGKHQLTIFC</sequence>
<gene>
    <name evidence="1" type="ORF">DEACI_0212</name>
    <name evidence="2" type="ORF">DEACI_2247</name>
</gene>
<reference evidence="1" key="2">
    <citation type="submission" date="2020-01" db="EMBL/GenBank/DDBJ databases">
        <authorList>
            <person name="Hornung B."/>
        </authorList>
    </citation>
    <scope>NUCLEOTIDE SEQUENCE</scope>
    <source>
        <strain evidence="1">PacBioINE</strain>
    </source>
</reference>
<dbReference type="KEGG" id="aacx:DEACI_0212"/>
<protein>
    <submittedName>
        <fullName evidence="1">Uncharacterized protein</fullName>
    </submittedName>
</protein>
<accession>A0A8S0XA90</accession>
<dbReference type="Proteomes" id="UP000836597">
    <property type="component" value="Chromosome"/>
</dbReference>
<evidence type="ECO:0000313" key="3">
    <source>
        <dbReference type="Proteomes" id="UP001071230"/>
    </source>
</evidence>
<organism evidence="1">
    <name type="scientific">Acididesulfobacillus acetoxydans</name>
    <dbReference type="NCBI Taxonomy" id="1561005"/>
    <lineage>
        <taxon>Bacteria</taxon>
        <taxon>Bacillati</taxon>
        <taxon>Bacillota</taxon>
        <taxon>Clostridia</taxon>
        <taxon>Eubacteriales</taxon>
        <taxon>Peptococcaceae</taxon>
        <taxon>Acididesulfobacillus</taxon>
    </lineage>
</organism>
<evidence type="ECO:0000313" key="1">
    <source>
        <dbReference type="EMBL" id="CAA7599586.1"/>
    </source>
</evidence>
<evidence type="ECO:0000313" key="2">
    <source>
        <dbReference type="EMBL" id="CEJ07781.1"/>
    </source>
</evidence>
<keyword evidence="3" id="KW-1185">Reference proteome</keyword>
<dbReference type="AlphaFoldDB" id="A0A8S0XA90"/>
<name>A0A8S0XA90_9FIRM</name>
<dbReference type="Proteomes" id="UP001071230">
    <property type="component" value="Unassembled WGS sequence"/>
</dbReference>